<evidence type="ECO:0000256" key="1">
    <source>
        <dbReference type="SAM" id="Phobius"/>
    </source>
</evidence>
<dbReference type="InterPro" id="IPR007492">
    <property type="entry name" value="LytTR_DNA-bd_dom"/>
</dbReference>
<dbReference type="Gene3D" id="2.40.50.1020">
    <property type="entry name" value="LytTr DNA-binding domain"/>
    <property type="match status" value="1"/>
</dbReference>
<dbReference type="AlphaFoldDB" id="A0A4S2H0N4"/>
<accession>A0A4S2H0N4</accession>
<dbReference type="PIRSF" id="PIRSF031767">
    <property type="entry name" value="MHYE_LytTR"/>
    <property type="match status" value="1"/>
</dbReference>
<sequence>MAGGARVSGPADPAARAAEARAERRALRNGALACLAVAFGVYVINSASIMTVMERAGSARPAIYPWVLEGTAMLALFAAFPAVILFARRFPLEPGRWRRSLAAHLAGLALYAGIQISLMLALRYALWPLVFGQPYVYGDEPVDIAVYEARKQAGIYVGFQAIFWAARHIEQLRLEAHAARREARREQRIALKCGGRSYHLAAADFLSARAAGNYVEARFGAREHLARITLGELETLLKEAGIDAVRCHRSFLVNRARIAEIVPTGEGDVTVRLDEGSEVPGSRRYRAELEGQAGPRV</sequence>
<feature type="transmembrane region" description="Helical" evidence="1">
    <location>
        <begin position="63"/>
        <end position="87"/>
    </location>
</feature>
<dbReference type="PANTHER" id="PTHR37299:SF1">
    <property type="entry name" value="STAGE 0 SPORULATION PROTEIN A HOMOLOG"/>
    <property type="match status" value="1"/>
</dbReference>
<feature type="domain" description="HTH LytTR-type" evidence="2">
    <location>
        <begin position="189"/>
        <end position="295"/>
    </location>
</feature>
<feature type="transmembrane region" description="Helical" evidence="1">
    <location>
        <begin position="108"/>
        <end position="127"/>
    </location>
</feature>
<dbReference type="InterPro" id="IPR012379">
    <property type="entry name" value="LytTR_MHYE"/>
</dbReference>
<dbReference type="EMBL" id="SRXW01000002">
    <property type="protein sequence ID" value="TGY88848.1"/>
    <property type="molecule type" value="Genomic_DNA"/>
</dbReference>
<gene>
    <name evidence="3" type="ORF">E5163_06835</name>
</gene>
<dbReference type="Pfam" id="PF04397">
    <property type="entry name" value="LytTR"/>
    <property type="match status" value="1"/>
</dbReference>
<evidence type="ECO:0000259" key="2">
    <source>
        <dbReference type="PROSITE" id="PS50930"/>
    </source>
</evidence>
<keyword evidence="1" id="KW-0472">Membrane</keyword>
<dbReference type="PROSITE" id="PS50930">
    <property type="entry name" value="HTH_LYTTR"/>
    <property type="match status" value="1"/>
</dbReference>
<dbReference type="GO" id="GO:0000156">
    <property type="term" value="F:phosphorelay response regulator activity"/>
    <property type="evidence" value="ECO:0007669"/>
    <property type="project" value="InterPro"/>
</dbReference>
<proteinExistence type="predicted"/>
<dbReference type="Proteomes" id="UP000308054">
    <property type="component" value="Unassembled WGS sequence"/>
</dbReference>
<keyword evidence="1" id="KW-0812">Transmembrane</keyword>
<evidence type="ECO:0000313" key="3">
    <source>
        <dbReference type="EMBL" id="TGY88848.1"/>
    </source>
</evidence>
<dbReference type="InterPro" id="IPR046947">
    <property type="entry name" value="LytR-like"/>
</dbReference>
<dbReference type="SMART" id="SM00850">
    <property type="entry name" value="LytTR"/>
    <property type="match status" value="1"/>
</dbReference>
<evidence type="ECO:0000313" key="4">
    <source>
        <dbReference type="Proteomes" id="UP000308054"/>
    </source>
</evidence>
<organism evidence="3 4">
    <name type="scientific">Marinicauda algicola</name>
    <dbReference type="NCBI Taxonomy" id="2029849"/>
    <lineage>
        <taxon>Bacteria</taxon>
        <taxon>Pseudomonadati</taxon>
        <taxon>Pseudomonadota</taxon>
        <taxon>Alphaproteobacteria</taxon>
        <taxon>Maricaulales</taxon>
        <taxon>Maricaulaceae</taxon>
        <taxon>Marinicauda</taxon>
    </lineage>
</organism>
<dbReference type="GO" id="GO:0003677">
    <property type="term" value="F:DNA binding"/>
    <property type="evidence" value="ECO:0007669"/>
    <property type="project" value="InterPro"/>
</dbReference>
<name>A0A4S2H0N4_9PROT</name>
<keyword evidence="1" id="KW-1133">Transmembrane helix</keyword>
<protein>
    <submittedName>
        <fullName evidence="3">LytTR family transcriptional regulator</fullName>
    </submittedName>
</protein>
<feature type="transmembrane region" description="Helical" evidence="1">
    <location>
        <begin position="31"/>
        <end position="51"/>
    </location>
</feature>
<comment type="caution">
    <text evidence="3">The sequence shown here is derived from an EMBL/GenBank/DDBJ whole genome shotgun (WGS) entry which is preliminary data.</text>
</comment>
<dbReference type="PANTHER" id="PTHR37299">
    <property type="entry name" value="TRANSCRIPTIONAL REGULATOR-RELATED"/>
    <property type="match status" value="1"/>
</dbReference>
<reference evidence="3 4" key="1">
    <citation type="journal article" date="2017" name="Int. J. Syst. Evol. Microbiol.">
        <title>Marinicauda algicola sp. nov., isolated from a marine red alga Rhodosorus marinus.</title>
        <authorList>
            <person name="Jeong S.E."/>
            <person name="Jeon S.H."/>
            <person name="Chun B.H."/>
            <person name="Kim D.W."/>
            <person name="Jeon C.O."/>
        </authorList>
    </citation>
    <scope>NUCLEOTIDE SEQUENCE [LARGE SCALE GENOMIC DNA]</scope>
    <source>
        <strain evidence="3 4">JCM 31718</strain>
    </source>
</reference>
<keyword evidence="4" id="KW-1185">Reference proteome</keyword>